<evidence type="ECO:0000256" key="19">
    <source>
        <dbReference type="SAM" id="SignalP"/>
    </source>
</evidence>
<keyword evidence="6" id="KW-0813">Transport</keyword>
<evidence type="ECO:0000256" key="11">
    <source>
        <dbReference type="ARBA" id="ARBA00022982"/>
    </source>
</evidence>
<dbReference type="InterPro" id="IPR003917">
    <property type="entry name" value="NADH_UbQ_OxRdtase_chain2"/>
</dbReference>
<evidence type="ECO:0000256" key="8">
    <source>
        <dbReference type="ARBA" id="ARBA00022692"/>
    </source>
</evidence>
<dbReference type="PANTHER" id="PTHR46552:SF1">
    <property type="entry name" value="NADH-UBIQUINONE OXIDOREDUCTASE CHAIN 2"/>
    <property type="match status" value="1"/>
</dbReference>
<comment type="similarity">
    <text evidence="3 18">Belongs to the complex I subunit 2 family.</text>
</comment>
<keyword evidence="15 18" id="KW-0496">Mitochondrion</keyword>
<keyword evidence="10 18" id="KW-1278">Translocase</keyword>
<feature type="transmembrane region" description="Helical" evidence="18">
    <location>
        <begin position="167"/>
        <end position="183"/>
    </location>
</feature>
<keyword evidence="19" id="KW-0732">Signal</keyword>
<evidence type="ECO:0000256" key="13">
    <source>
        <dbReference type="ARBA" id="ARBA00023027"/>
    </source>
</evidence>
<evidence type="ECO:0000256" key="15">
    <source>
        <dbReference type="ARBA" id="ARBA00023128"/>
    </source>
</evidence>
<evidence type="ECO:0000256" key="2">
    <source>
        <dbReference type="ARBA" id="ARBA00004448"/>
    </source>
</evidence>
<gene>
    <name evidence="21" type="primary">ND2</name>
</gene>
<evidence type="ECO:0000256" key="16">
    <source>
        <dbReference type="ARBA" id="ARBA00023136"/>
    </source>
</evidence>
<feature type="domain" description="NADH:quinone oxidoreductase/Mrp antiporter transmembrane" evidence="20">
    <location>
        <begin position="24"/>
        <end position="277"/>
    </location>
</feature>
<evidence type="ECO:0000256" key="4">
    <source>
        <dbReference type="ARBA" id="ARBA00012944"/>
    </source>
</evidence>
<evidence type="ECO:0000259" key="20">
    <source>
        <dbReference type="Pfam" id="PF00361"/>
    </source>
</evidence>
<dbReference type="GO" id="GO:0006120">
    <property type="term" value="P:mitochondrial electron transport, NADH to ubiquinone"/>
    <property type="evidence" value="ECO:0007669"/>
    <property type="project" value="InterPro"/>
</dbReference>
<keyword evidence="9 18" id="KW-0999">Mitochondrion inner membrane</keyword>
<feature type="chain" id="PRO_5016708672" description="NADH-ubiquinone oxidoreductase chain 2" evidence="19">
    <location>
        <begin position="24"/>
        <end position="329"/>
    </location>
</feature>
<dbReference type="PRINTS" id="PR01436">
    <property type="entry name" value="NADHDHGNASE2"/>
</dbReference>
<dbReference type="EMBL" id="MF621236">
    <property type="protein sequence ID" value="ATV81519.1"/>
    <property type="molecule type" value="Genomic_DNA"/>
</dbReference>
<sequence>MIMNSTKMMFLMFMLMSTMLSLSSNNWFGGWMGLEINLVSFIPLMLNKFNYYSSESMMKYFIIQSMGSMIMLMGIIMMSLKINNQLNTLIMCGLMTKLGIAPFHMWIPSVVDGLSWFNCMLMFSWQKVGTLMLLSYSINFSIMLLPIIFSLFIGSVGGINQTSLKKILAYSSINNMGWILIAMKSSMTLWLNYFVIYTIMIVSLMLLLNKMNINYINQCFLTSFNSMNKLFLSIMLFSMGGMPPMLGFLPKWMVLQSMIYNNDYLISIIMLTTSLITLFYYIRISLMMILVNSEKPKFMSIMIDKKIMFMFMLINLLGFFLIMIMKSIN</sequence>
<organism evidence="21">
    <name type="scientific">Cosmoscarta sp. TS-2017</name>
    <dbReference type="NCBI Taxonomy" id="2053067"/>
    <lineage>
        <taxon>Eukaryota</taxon>
        <taxon>Metazoa</taxon>
        <taxon>Ecdysozoa</taxon>
        <taxon>Arthropoda</taxon>
        <taxon>Hexapoda</taxon>
        <taxon>Insecta</taxon>
        <taxon>Pterygota</taxon>
        <taxon>Neoptera</taxon>
        <taxon>Paraneoptera</taxon>
        <taxon>Hemiptera</taxon>
        <taxon>Auchenorrhyncha</taxon>
        <taxon>Cercopoidea</taxon>
        <taxon>Cercopidae</taxon>
        <taxon>Cercopinae</taxon>
        <taxon>Cosmoscarta</taxon>
    </lineage>
</organism>
<comment type="function">
    <text evidence="18">Core subunit of the mitochondrial membrane respiratory chain NADH dehydrogenase (Complex I) which catalyzes electron transfer from NADH through the respiratory chain, using ubiquinone as an electron acceptor. Essential for the catalytic activity and assembly of complex I.</text>
</comment>
<evidence type="ECO:0000256" key="12">
    <source>
        <dbReference type="ARBA" id="ARBA00022989"/>
    </source>
</evidence>
<evidence type="ECO:0000256" key="17">
    <source>
        <dbReference type="ARBA" id="ARBA00049551"/>
    </source>
</evidence>
<protein>
    <recommendedName>
        <fullName evidence="5 18">NADH-ubiquinone oxidoreductase chain 2</fullName>
        <ecNumber evidence="4 18">7.1.1.2</ecNumber>
    </recommendedName>
</protein>
<reference evidence="21" key="1">
    <citation type="submission" date="2017-08" db="EMBL/GenBank/DDBJ databases">
        <title>Characterization of the complete mitochondrial genome of the Cosmoscarta dorsimacula (Hemiptera: Cercopidae).</title>
        <authorList>
            <person name="He B."/>
            <person name="Su T."/>
            <person name="Wu Y."/>
            <person name="Gu Z."/>
        </authorList>
    </citation>
    <scope>NUCLEOTIDE SEQUENCE</scope>
</reference>
<evidence type="ECO:0000256" key="3">
    <source>
        <dbReference type="ARBA" id="ARBA00007012"/>
    </source>
</evidence>
<evidence type="ECO:0000256" key="10">
    <source>
        <dbReference type="ARBA" id="ARBA00022967"/>
    </source>
</evidence>
<keyword evidence="7 18" id="KW-0679">Respiratory chain</keyword>
<evidence type="ECO:0000256" key="5">
    <source>
        <dbReference type="ARBA" id="ARBA00021008"/>
    </source>
</evidence>
<evidence type="ECO:0000256" key="18">
    <source>
        <dbReference type="RuleBase" id="RU003403"/>
    </source>
</evidence>
<feature type="transmembrane region" description="Helical" evidence="18">
    <location>
        <begin position="57"/>
        <end position="77"/>
    </location>
</feature>
<evidence type="ECO:0000256" key="6">
    <source>
        <dbReference type="ARBA" id="ARBA00022448"/>
    </source>
</evidence>
<feature type="transmembrane region" description="Helical" evidence="18">
    <location>
        <begin position="230"/>
        <end position="252"/>
    </location>
</feature>
<geneLocation type="mitochondrion" evidence="21"/>
<proteinExistence type="inferred from homology"/>
<evidence type="ECO:0000256" key="1">
    <source>
        <dbReference type="ARBA" id="ARBA00003257"/>
    </source>
</evidence>
<keyword evidence="14 18" id="KW-0830">Ubiquinone</keyword>
<comment type="subcellular location">
    <subcellularLocation>
        <location evidence="2 18">Mitochondrion inner membrane</location>
        <topology evidence="2 18">Multi-pass membrane protein</topology>
    </subcellularLocation>
</comment>
<dbReference type="AlphaFoldDB" id="A0A343QXH3"/>
<feature type="transmembrane region" description="Helical" evidence="18">
    <location>
        <begin position="189"/>
        <end position="209"/>
    </location>
</feature>
<feature type="signal peptide" evidence="19">
    <location>
        <begin position="1"/>
        <end position="23"/>
    </location>
</feature>
<keyword evidence="13 18" id="KW-0520">NAD</keyword>
<feature type="transmembrane region" description="Helical" evidence="18">
    <location>
        <begin position="89"/>
        <end position="111"/>
    </location>
</feature>
<comment type="function">
    <text evidence="1">Core subunit of the mitochondrial membrane respiratory chain NADH dehydrogenase (Complex I) that is believed to belong to the minimal assembly required for catalysis. Complex I functions in the transfer of electrons from NADH to the respiratory chain. The immediate electron acceptor for the enzyme is believed to be ubiquinone.</text>
</comment>
<dbReference type="InterPro" id="IPR001750">
    <property type="entry name" value="ND/Mrp_TM"/>
</dbReference>
<dbReference type="Pfam" id="PF00361">
    <property type="entry name" value="Proton_antipo_M"/>
    <property type="match status" value="1"/>
</dbReference>
<dbReference type="PANTHER" id="PTHR46552">
    <property type="entry name" value="NADH-UBIQUINONE OXIDOREDUCTASE CHAIN 2"/>
    <property type="match status" value="1"/>
</dbReference>
<feature type="transmembrane region" description="Helical" evidence="18">
    <location>
        <begin position="131"/>
        <end position="155"/>
    </location>
</feature>
<evidence type="ECO:0000256" key="14">
    <source>
        <dbReference type="ARBA" id="ARBA00023075"/>
    </source>
</evidence>
<keyword evidence="16 18" id="KW-0472">Membrane</keyword>
<comment type="catalytic activity">
    <reaction evidence="17 18">
        <text>a ubiquinone + NADH + 5 H(+)(in) = a ubiquinol + NAD(+) + 4 H(+)(out)</text>
        <dbReference type="Rhea" id="RHEA:29091"/>
        <dbReference type="Rhea" id="RHEA-COMP:9565"/>
        <dbReference type="Rhea" id="RHEA-COMP:9566"/>
        <dbReference type="ChEBI" id="CHEBI:15378"/>
        <dbReference type="ChEBI" id="CHEBI:16389"/>
        <dbReference type="ChEBI" id="CHEBI:17976"/>
        <dbReference type="ChEBI" id="CHEBI:57540"/>
        <dbReference type="ChEBI" id="CHEBI:57945"/>
        <dbReference type="EC" id="7.1.1.2"/>
    </reaction>
</comment>
<dbReference type="EC" id="7.1.1.2" evidence="4 18"/>
<dbReference type="GO" id="GO:0008137">
    <property type="term" value="F:NADH dehydrogenase (ubiquinone) activity"/>
    <property type="evidence" value="ECO:0007669"/>
    <property type="project" value="UniProtKB-EC"/>
</dbReference>
<accession>A0A343QXH3</accession>
<evidence type="ECO:0000256" key="7">
    <source>
        <dbReference type="ARBA" id="ARBA00022660"/>
    </source>
</evidence>
<dbReference type="GO" id="GO:0005743">
    <property type="term" value="C:mitochondrial inner membrane"/>
    <property type="evidence" value="ECO:0007669"/>
    <property type="project" value="UniProtKB-SubCell"/>
</dbReference>
<keyword evidence="8 18" id="KW-0812">Transmembrane</keyword>
<evidence type="ECO:0000313" key="21">
    <source>
        <dbReference type="EMBL" id="ATV81519.1"/>
    </source>
</evidence>
<feature type="transmembrane region" description="Helical" evidence="18">
    <location>
        <begin position="307"/>
        <end position="325"/>
    </location>
</feature>
<evidence type="ECO:0000256" key="9">
    <source>
        <dbReference type="ARBA" id="ARBA00022792"/>
    </source>
</evidence>
<feature type="transmembrane region" description="Helical" evidence="18">
    <location>
        <begin position="264"/>
        <end position="286"/>
    </location>
</feature>
<name>A0A343QXH3_9HEMI</name>
<dbReference type="InterPro" id="IPR050175">
    <property type="entry name" value="Complex_I_Subunit_2"/>
</dbReference>
<keyword evidence="11 18" id="KW-0249">Electron transport</keyword>
<keyword evidence="12 18" id="KW-1133">Transmembrane helix</keyword>